<dbReference type="GO" id="GO:0003755">
    <property type="term" value="F:peptidyl-prolyl cis-trans isomerase activity"/>
    <property type="evidence" value="ECO:0007669"/>
    <property type="project" value="InterPro"/>
</dbReference>
<keyword evidence="6" id="KW-1185">Reference proteome</keyword>
<dbReference type="SUPFAM" id="SSF50891">
    <property type="entry name" value="Cyclophilin-like"/>
    <property type="match status" value="1"/>
</dbReference>
<evidence type="ECO:0000259" key="4">
    <source>
        <dbReference type="PROSITE" id="PS50072"/>
    </source>
</evidence>
<feature type="compositionally biased region" description="Basic residues" evidence="3">
    <location>
        <begin position="471"/>
        <end position="482"/>
    </location>
</feature>
<comment type="caution">
    <text evidence="5">The sequence shown here is derived from an EMBL/GenBank/DDBJ whole genome shotgun (WGS) entry which is preliminary data.</text>
</comment>
<dbReference type="Gene3D" id="2.40.100.10">
    <property type="entry name" value="Cyclophilin-like"/>
    <property type="match status" value="1"/>
</dbReference>
<dbReference type="PANTHER" id="PTHR45625:SF6">
    <property type="entry name" value="SPLICEOSOME-ASSOCIATED PROTEIN CWC27 HOMOLOG"/>
    <property type="match status" value="1"/>
</dbReference>
<protein>
    <recommendedName>
        <fullName evidence="4">PPIase cyclophilin-type domain-containing protein</fullName>
    </recommendedName>
</protein>
<proteinExistence type="predicted"/>
<feature type="compositionally biased region" description="Polar residues" evidence="3">
    <location>
        <begin position="423"/>
        <end position="433"/>
    </location>
</feature>
<dbReference type="EMBL" id="CAKOGP040001112">
    <property type="protein sequence ID" value="CAJ1943154.1"/>
    <property type="molecule type" value="Genomic_DNA"/>
</dbReference>
<feature type="region of interest" description="Disordered" evidence="3">
    <location>
        <begin position="467"/>
        <end position="498"/>
    </location>
</feature>
<feature type="compositionally biased region" description="Basic and acidic residues" evidence="3">
    <location>
        <begin position="353"/>
        <end position="363"/>
    </location>
</feature>
<evidence type="ECO:0000256" key="2">
    <source>
        <dbReference type="ARBA" id="ARBA00023242"/>
    </source>
</evidence>
<dbReference type="PRINTS" id="PR00153">
    <property type="entry name" value="CSAPPISMRASE"/>
</dbReference>
<sequence>MSQVYSTEPQTSGRVILETTHGPIEIQLWSRECPTATKMFMRLCLDGFYDNMAFHRIAPAFLIQTGALRLGSELQEAFGKEEEMNLYRQKLEADEALSRRSYELNSRIRFNHRGQVAMALEVDAQEDSTHLQPQFFITLDEAPFLDGKHVIFGTVNGPTIFNCLRIGKTDVDDSNQPTIISEAPRIQRVRIMDNDVHSDIVPSVVVPWKIKNKDAPKKKKKKRGVKNVNVLSFGDEFEVDTSQSLGIKSRHAISESKNKLKATETNEKKIPISVEGTQETKAKPQKRELKESIGSAREPKNEMESASEQIKGTKLGSGTGTFTGSSKNVSMSDTIELTPRSDAPTPRQADALTPKDSKSKENRMSLVAARRAKYARGGNKNKRKREEDTLSKLKLFQHKIAKVSGNEEGKGEDNEEGYHGQILETNTGDTDSGWMSTKFQCRKHMDIDAKLGGDGRNAEDYEVVEGLVGKNGRHEKKGRRHDRTGGGQRALDRHAQHR</sequence>
<dbReference type="PANTHER" id="PTHR45625">
    <property type="entry name" value="PEPTIDYL-PROLYL CIS-TRANS ISOMERASE-RELATED"/>
    <property type="match status" value="1"/>
</dbReference>
<evidence type="ECO:0000256" key="3">
    <source>
        <dbReference type="SAM" id="MobiDB-lite"/>
    </source>
</evidence>
<feature type="compositionally biased region" description="Basic and acidic residues" evidence="3">
    <location>
        <begin position="253"/>
        <end position="270"/>
    </location>
</feature>
<feature type="domain" description="PPIase cyclophilin-type" evidence="4">
    <location>
        <begin position="18"/>
        <end position="178"/>
    </location>
</feature>
<feature type="compositionally biased region" description="Basic and acidic residues" evidence="3">
    <location>
        <begin position="278"/>
        <end position="303"/>
    </location>
</feature>
<dbReference type="GO" id="GO:0071013">
    <property type="term" value="C:catalytic step 2 spliceosome"/>
    <property type="evidence" value="ECO:0007669"/>
    <property type="project" value="TreeGrafter"/>
</dbReference>
<keyword evidence="2" id="KW-0539">Nucleus</keyword>
<accession>A0AAD2FLV8</accession>
<dbReference type="InterPro" id="IPR002130">
    <property type="entry name" value="Cyclophilin-type_PPIase_dom"/>
</dbReference>
<evidence type="ECO:0000313" key="6">
    <source>
        <dbReference type="Proteomes" id="UP001295423"/>
    </source>
</evidence>
<feature type="region of interest" description="Disordered" evidence="3">
    <location>
        <begin position="401"/>
        <end position="433"/>
    </location>
</feature>
<evidence type="ECO:0000256" key="1">
    <source>
        <dbReference type="ARBA" id="ARBA00004123"/>
    </source>
</evidence>
<dbReference type="InterPro" id="IPR044666">
    <property type="entry name" value="Cyclophilin_A-like"/>
</dbReference>
<organism evidence="5 6">
    <name type="scientific">Cylindrotheca closterium</name>
    <dbReference type="NCBI Taxonomy" id="2856"/>
    <lineage>
        <taxon>Eukaryota</taxon>
        <taxon>Sar</taxon>
        <taxon>Stramenopiles</taxon>
        <taxon>Ochrophyta</taxon>
        <taxon>Bacillariophyta</taxon>
        <taxon>Bacillariophyceae</taxon>
        <taxon>Bacillariophycidae</taxon>
        <taxon>Bacillariales</taxon>
        <taxon>Bacillariaceae</taxon>
        <taxon>Cylindrotheca</taxon>
    </lineage>
</organism>
<gene>
    <name evidence="5" type="ORF">CYCCA115_LOCUS8303</name>
</gene>
<evidence type="ECO:0000313" key="5">
    <source>
        <dbReference type="EMBL" id="CAJ1943154.1"/>
    </source>
</evidence>
<feature type="compositionally biased region" description="Basic and acidic residues" evidence="3">
    <location>
        <begin position="405"/>
        <end position="418"/>
    </location>
</feature>
<name>A0AAD2FLV8_9STRA</name>
<comment type="subcellular location">
    <subcellularLocation>
        <location evidence="1">Nucleus</location>
    </subcellularLocation>
</comment>
<dbReference type="AlphaFoldDB" id="A0AAD2FLV8"/>
<dbReference type="InterPro" id="IPR029000">
    <property type="entry name" value="Cyclophilin-like_dom_sf"/>
</dbReference>
<reference evidence="5" key="1">
    <citation type="submission" date="2023-08" db="EMBL/GenBank/DDBJ databases">
        <authorList>
            <person name="Audoor S."/>
            <person name="Bilcke G."/>
        </authorList>
    </citation>
    <scope>NUCLEOTIDE SEQUENCE</scope>
</reference>
<dbReference type="Pfam" id="PF00160">
    <property type="entry name" value="Pro_isomerase"/>
    <property type="match status" value="1"/>
</dbReference>
<feature type="region of interest" description="Disordered" evidence="3">
    <location>
        <begin position="253"/>
        <end position="363"/>
    </location>
</feature>
<dbReference type="PROSITE" id="PS50072">
    <property type="entry name" value="CSA_PPIASE_2"/>
    <property type="match status" value="1"/>
</dbReference>
<dbReference type="Proteomes" id="UP001295423">
    <property type="component" value="Unassembled WGS sequence"/>
</dbReference>